<evidence type="ECO:0000256" key="6">
    <source>
        <dbReference type="ARBA" id="ARBA00022723"/>
    </source>
</evidence>
<dbReference type="GO" id="GO:0005096">
    <property type="term" value="F:GTPase activator activity"/>
    <property type="evidence" value="ECO:0007669"/>
    <property type="project" value="UniProtKB-KW"/>
</dbReference>
<evidence type="ECO:0000256" key="10">
    <source>
        <dbReference type="ARBA" id="ARBA00023242"/>
    </source>
</evidence>
<reference evidence="13 14" key="1">
    <citation type="submission" date="2023-10" db="EMBL/GenBank/DDBJ databases">
        <title>Chromosome-scale genome assembly provides insights into flower coloration mechanisms of Canna indica.</title>
        <authorList>
            <person name="Li C."/>
        </authorList>
    </citation>
    <scope>NUCLEOTIDE SEQUENCE [LARGE SCALE GENOMIC DNA]</scope>
    <source>
        <tissue evidence="13">Flower</tissue>
    </source>
</reference>
<dbReference type="GO" id="GO:0005634">
    <property type="term" value="C:nucleus"/>
    <property type="evidence" value="ECO:0007669"/>
    <property type="project" value="UniProtKB-SubCell"/>
</dbReference>
<dbReference type="AlphaFoldDB" id="A0AAQ3L334"/>
<proteinExistence type="inferred from homology"/>
<dbReference type="SMART" id="SM00239">
    <property type="entry name" value="C2"/>
    <property type="match status" value="1"/>
</dbReference>
<keyword evidence="8" id="KW-0446">Lipid-binding</keyword>
<keyword evidence="7" id="KW-0106">Calcium</keyword>
<dbReference type="Gene3D" id="2.60.40.150">
    <property type="entry name" value="C2 domain"/>
    <property type="match status" value="1"/>
</dbReference>
<evidence type="ECO:0000256" key="7">
    <source>
        <dbReference type="ARBA" id="ARBA00022837"/>
    </source>
</evidence>
<evidence type="ECO:0000313" key="13">
    <source>
        <dbReference type="EMBL" id="WOL19190.1"/>
    </source>
</evidence>
<dbReference type="GO" id="GO:0005886">
    <property type="term" value="C:plasma membrane"/>
    <property type="evidence" value="ECO:0007669"/>
    <property type="project" value="UniProtKB-SubCell"/>
</dbReference>
<evidence type="ECO:0000256" key="8">
    <source>
        <dbReference type="ARBA" id="ARBA00023121"/>
    </source>
</evidence>
<dbReference type="InterPro" id="IPR000008">
    <property type="entry name" value="C2_dom"/>
</dbReference>
<dbReference type="GO" id="GO:0046872">
    <property type="term" value="F:metal ion binding"/>
    <property type="evidence" value="ECO:0007669"/>
    <property type="project" value="UniProtKB-KW"/>
</dbReference>
<keyword evidence="4" id="KW-1003">Cell membrane</keyword>
<evidence type="ECO:0000256" key="9">
    <source>
        <dbReference type="ARBA" id="ARBA00023136"/>
    </source>
</evidence>
<dbReference type="SUPFAM" id="SSF49562">
    <property type="entry name" value="C2 domain (Calcium/lipid-binding domain, CaLB)"/>
    <property type="match status" value="1"/>
</dbReference>
<name>A0AAQ3L334_9LILI</name>
<dbReference type="InterPro" id="IPR044562">
    <property type="entry name" value="CAR1-11"/>
</dbReference>
<dbReference type="GO" id="GO:0008289">
    <property type="term" value="F:lipid binding"/>
    <property type="evidence" value="ECO:0007669"/>
    <property type="project" value="UniProtKB-KW"/>
</dbReference>
<evidence type="ECO:0000256" key="3">
    <source>
        <dbReference type="ARBA" id="ARBA00022468"/>
    </source>
</evidence>
<evidence type="ECO:0000256" key="4">
    <source>
        <dbReference type="ARBA" id="ARBA00022475"/>
    </source>
</evidence>
<evidence type="ECO:0000259" key="12">
    <source>
        <dbReference type="PROSITE" id="PS50004"/>
    </source>
</evidence>
<dbReference type="PRINTS" id="PR00360">
    <property type="entry name" value="C2DOMAIN"/>
</dbReference>
<keyword evidence="5" id="KW-0938">Abscisic acid signaling pathway</keyword>
<comment type="similarity">
    <text evidence="11">Belongs to the plant CAR protein family.</text>
</comment>
<accession>A0AAQ3L334</accession>
<keyword evidence="9" id="KW-0472">Membrane</keyword>
<keyword evidence="3" id="KW-0343">GTPase activation</keyword>
<dbReference type="PANTHER" id="PTHR45933">
    <property type="entry name" value="PROTEIN C2-DOMAIN ABA-RELATED 4"/>
    <property type="match status" value="1"/>
</dbReference>
<keyword evidence="14" id="KW-1185">Reference proteome</keyword>
<dbReference type="InterPro" id="IPR035892">
    <property type="entry name" value="C2_domain_sf"/>
</dbReference>
<evidence type="ECO:0000256" key="1">
    <source>
        <dbReference type="ARBA" id="ARBA00004123"/>
    </source>
</evidence>
<protein>
    <submittedName>
        <fullName evidence="13">Protein C2-DOMAIN ABA-RELATED 11</fullName>
    </submittedName>
</protein>
<dbReference type="Pfam" id="PF00168">
    <property type="entry name" value="C2"/>
    <property type="match status" value="1"/>
</dbReference>
<dbReference type="PROSITE" id="PS50004">
    <property type="entry name" value="C2"/>
    <property type="match status" value="1"/>
</dbReference>
<dbReference type="GO" id="GO:0009738">
    <property type="term" value="P:abscisic acid-activated signaling pathway"/>
    <property type="evidence" value="ECO:0007669"/>
    <property type="project" value="UniProtKB-KW"/>
</dbReference>
<keyword evidence="6" id="KW-0479">Metal-binding</keyword>
<organism evidence="13 14">
    <name type="scientific">Canna indica</name>
    <name type="common">Indian-shot</name>
    <dbReference type="NCBI Taxonomy" id="4628"/>
    <lineage>
        <taxon>Eukaryota</taxon>
        <taxon>Viridiplantae</taxon>
        <taxon>Streptophyta</taxon>
        <taxon>Embryophyta</taxon>
        <taxon>Tracheophyta</taxon>
        <taxon>Spermatophyta</taxon>
        <taxon>Magnoliopsida</taxon>
        <taxon>Liliopsida</taxon>
        <taxon>Zingiberales</taxon>
        <taxon>Cannaceae</taxon>
        <taxon>Canna</taxon>
    </lineage>
</organism>
<dbReference type="PANTHER" id="PTHR45933:SF6">
    <property type="entry name" value="PROTEIN C2-DOMAIN ABA-RELATED 11"/>
    <property type="match status" value="1"/>
</dbReference>
<dbReference type="Proteomes" id="UP001327560">
    <property type="component" value="Chromosome 9"/>
</dbReference>
<evidence type="ECO:0000256" key="5">
    <source>
        <dbReference type="ARBA" id="ARBA00022682"/>
    </source>
</evidence>
<comment type="subcellular location">
    <subcellularLocation>
        <location evidence="2">Cell membrane</location>
    </subcellularLocation>
    <subcellularLocation>
        <location evidence="1">Nucleus</location>
    </subcellularLocation>
</comment>
<dbReference type="CDD" id="cd04038">
    <property type="entry name" value="C2_ArfGAP"/>
    <property type="match status" value="1"/>
</dbReference>
<evidence type="ECO:0000256" key="2">
    <source>
        <dbReference type="ARBA" id="ARBA00004236"/>
    </source>
</evidence>
<evidence type="ECO:0000313" key="14">
    <source>
        <dbReference type="Proteomes" id="UP001327560"/>
    </source>
</evidence>
<dbReference type="EMBL" id="CP136898">
    <property type="protein sequence ID" value="WOL19190.1"/>
    <property type="molecule type" value="Genomic_DNA"/>
</dbReference>
<sequence length="175" mass="19817">MEESGVLKVNIVRGKKLVVRDFMSSDPYVVVKLGNQAAKTKVVKSCLNPVWNDEFSFNIKERFGVLELEVFDRNRFTSDDKMGHAFLNLQPLVSCSKLRRVLQLTTGETKLRKVAPEIDNCLLTGSFIMNKNGEIVLDACLKLLDVESGELYVTVKFIEHPTAKNLEKPDCKMHI</sequence>
<keyword evidence="10" id="KW-0539">Nucleus</keyword>
<gene>
    <name evidence="13" type="ORF">Cni_G27987</name>
</gene>
<feature type="domain" description="C2" evidence="12">
    <location>
        <begin position="1"/>
        <end position="102"/>
    </location>
</feature>
<evidence type="ECO:0000256" key="11">
    <source>
        <dbReference type="ARBA" id="ARBA00024037"/>
    </source>
</evidence>